<dbReference type="STRING" id="6293.A0A1I8EBG7"/>
<feature type="transmembrane region" description="Helical" evidence="1">
    <location>
        <begin position="379"/>
        <end position="397"/>
    </location>
</feature>
<keyword evidence="1" id="KW-0472">Membrane</keyword>
<accession>A0A1I8EBG7</accession>
<evidence type="ECO:0000313" key="2">
    <source>
        <dbReference type="WBParaSite" id="maker-PairedContig_1204-snap-gene-0.1-mRNA-1"/>
    </source>
</evidence>
<evidence type="ECO:0000256" key="1">
    <source>
        <dbReference type="SAM" id="Phobius"/>
    </source>
</evidence>
<dbReference type="AlphaFoldDB" id="A0A1I8EBG7"/>
<evidence type="ECO:0008006" key="3">
    <source>
        <dbReference type="Google" id="ProtNLM"/>
    </source>
</evidence>
<proteinExistence type="predicted"/>
<keyword evidence="1" id="KW-1133">Transmembrane helix</keyword>
<protein>
    <recommendedName>
        <fullName evidence="3">KASH domain-containing protein</fullName>
    </recommendedName>
</protein>
<dbReference type="WBParaSite" id="maker-PairedContig_1204-snap-gene-0.1-mRNA-1">
    <property type="protein sequence ID" value="maker-PairedContig_1204-snap-gene-0.1-mRNA-1"/>
    <property type="gene ID" value="maker-PairedContig_1204-snap-gene-0.1"/>
</dbReference>
<organism evidence="2">
    <name type="scientific">Wuchereria bancrofti</name>
    <dbReference type="NCBI Taxonomy" id="6293"/>
    <lineage>
        <taxon>Eukaryota</taxon>
        <taxon>Metazoa</taxon>
        <taxon>Ecdysozoa</taxon>
        <taxon>Nematoda</taxon>
        <taxon>Chromadorea</taxon>
        <taxon>Rhabditida</taxon>
        <taxon>Spirurina</taxon>
        <taxon>Spiruromorpha</taxon>
        <taxon>Filarioidea</taxon>
        <taxon>Onchocercidae</taxon>
        <taxon>Wuchereria</taxon>
    </lineage>
</organism>
<name>A0A1I8EBG7_WUCBA</name>
<keyword evidence="1" id="KW-0812">Transmembrane</keyword>
<reference evidence="2" key="1">
    <citation type="submission" date="2016-11" db="UniProtKB">
        <authorList>
            <consortium name="WormBaseParasite"/>
        </authorList>
    </citation>
    <scope>IDENTIFICATION</scope>
    <source>
        <strain evidence="2">pt0022</strain>
    </source>
</reference>
<sequence>MSDREDISVLTIEDDYHMQLDNSNLSLSTHLLYSSNHHSTYNIDEKKTSIRGKASRPIATVTGKCIRKNPNTNINEKLELVKARTIPLIKCKLLNSSKLRHLSESNLKNVLLTNDGNTNKCIQSFPLPTLSKQSPLPIILSKIEKFASSLKLIHDDDSGLDSSFSTLSSIKSLSDIDIHERLLDEQEELQNLLNSDSFSGDLSGLLREFEPLCEGYKEAVKRVEQLMAQIEAIRDKWNDWSETQRIIQMMMRTIENDLLELRKGTDNSEQICSELELCQERMNRLETVCNYLSCNLASLHNRSSTQQSPPIDFTSELALYSNALIQLKTRFEKEMGHVRSVDKATLVRSRKRMHLKNDTKMTRIQMRQDNCANAIHINWSIKILFIVAAIAAFTAWFTTSSLVPWRTTLGPHLDYVDGPPPL</sequence>